<organism evidence="1 2">
    <name type="scientific">Clostridium thermosuccinogenes</name>
    <dbReference type="NCBI Taxonomy" id="84032"/>
    <lineage>
        <taxon>Bacteria</taxon>
        <taxon>Bacillati</taxon>
        <taxon>Bacillota</taxon>
        <taxon>Clostridia</taxon>
        <taxon>Eubacteriales</taxon>
        <taxon>Clostridiaceae</taxon>
        <taxon>Clostridium</taxon>
    </lineage>
</organism>
<proteinExistence type="predicted"/>
<name>A0A2K2FIK5_9CLOT</name>
<dbReference type="KEGG" id="cthd:CDO33_01305"/>
<comment type="caution">
    <text evidence="1">The sequence shown here is derived from an EMBL/GenBank/DDBJ whole genome shotgun (WGS) entry which is preliminary data.</text>
</comment>
<dbReference type="AlphaFoldDB" id="A0A2K2FIK5"/>
<dbReference type="EMBL" id="NIOJ01000026">
    <property type="protein sequence ID" value="PNT98598.1"/>
    <property type="molecule type" value="Genomic_DNA"/>
</dbReference>
<accession>A0A2K2FIK5</accession>
<reference evidence="2" key="1">
    <citation type="submission" date="2017-06" db="EMBL/GenBank/DDBJ databases">
        <title>Investigating the central metabolism of Clostridium thermosuccinogenes.</title>
        <authorList>
            <person name="Koendjbiharie J.G."/>
            <person name="Van Kranenburg R."/>
            <person name="Vriesendorp B."/>
        </authorList>
    </citation>
    <scope>NUCLEOTIDE SEQUENCE [LARGE SCALE GENOMIC DNA]</scope>
    <source>
        <strain evidence="2">DSM 5806</strain>
    </source>
</reference>
<evidence type="ECO:0000313" key="1">
    <source>
        <dbReference type="EMBL" id="PNT98598.1"/>
    </source>
</evidence>
<gene>
    <name evidence="1" type="ORF">CDQ84_10695</name>
</gene>
<protein>
    <submittedName>
        <fullName evidence="1">Uncharacterized protein</fullName>
    </submittedName>
</protein>
<dbReference type="Proteomes" id="UP000236151">
    <property type="component" value="Unassembled WGS sequence"/>
</dbReference>
<evidence type="ECO:0000313" key="2">
    <source>
        <dbReference type="Proteomes" id="UP000236151"/>
    </source>
</evidence>
<keyword evidence="2" id="KW-1185">Reference proteome</keyword>
<dbReference type="RefSeq" id="WP_103081736.1">
    <property type="nucleotide sequence ID" value="NZ_CP021850.1"/>
</dbReference>
<sequence>MTYESLLEMKEKLDKAEGIYRHITSLRKILERRSSIKLIGICAYFDDELEDMLYTDLPEEAINYFMEEIVKKEIDRLKKEFATL</sequence>